<dbReference type="Gene3D" id="3.30.70.260">
    <property type="match status" value="1"/>
</dbReference>
<evidence type="ECO:0000313" key="1">
    <source>
        <dbReference type="EMBL" id="VFD53283.1"/>
    </source>
</evidence>
<organism evidence="1 2">
    <name type="scientific">Clostridioides difficile</name>
    <name type="common">Peptoclostridium difficile</name>
    <dbReference type="NCBI Taxonomy" id="1496"/>
    <lineage>
        <taxon>Bacteria</taxon>
        <taxon>Bacillati</taxon>
        <taxon>Bacillota</taxon>
        <taxon>Clostridia</taxon>
        <taxon>Peptostreptococcales</taxon>
        <taxon>Peptostreptococcaceae</taxon>
        <taxon>Clostridioides</taxon>
    </lineage>
</organism>
<protein>
    <recommendedName>
        <fullName evidence="3">ACT domain-containing protein</fullName>
    </recommendedName>
</protein>
<reference evidence="1 2" key="1">
    <citation type="submission" date="2019-02" db="EMBL/GenBank/DDBJ databases">
        <authorList>
            <consortium name="Pathogen Informatics"/>
        </authorList>
    </citation>
    <scope>NUCLEOTIDE SEQUENCE [LARGE SCALE GENOMIC DNA]</scope>
    <source>
        <strain evidence="1 2">078GUE027</strain>
    </source>
</reference>
<evidence type="ECO:0008006" key="3">
    <source>
        <dbReference type="Google" id="ProtNLM"/>
    </source>
</evidence>
<proteinExistence type="predicted"/>
<evidence type="ECO:0000313" key="2">
    <source>
        <dbReference type="Proteomes" id="UP000346772"/>
    </source>
</evidence>
<dbReference type="EMBL" id="CAADAT010000003">
    <property type="protein sequence ID" value="VFD53283.1"/>
    <property type="molecule type" value="Genomic_DNA"/>
</dbReference>
<gene>
    <name evidence="1" type="ORF">SAMEA1710456_00745</name>
</gene>
<comment type="caution">
    <text evidence="1">The sequence shown here is derived from an EMBL/GenBank/DDBJ whole genome shotgun (WGS) entry which is preliminary data.</text>
</comment>
<dbReference type="AlphaFoldDB" id="A0AAX3GWN4"/>
<sequence length="79" mass="9201">MENTVYAKLNQGIDSFLRVAMTLRRREVDIQSISMTVDNMNNSGIKLIVNEEKTSLDSVLNHMKKLHDIREITVERMKH</sequence>
<dbReference type="Pfam" id="PF13710">
    <property type="entry name" value="ACT_5"/>
    <property type="match status" value="1"/>
</dbReference>
<dbReference type="Proteomes" id="UP000346772">
    <property type="component" value="Unassembled WGS sequence"/>
</dbReference>
<name>A0AAX3GWN4_CLODI</name>
<accession>A0AAX3GWN4</accession>
<dbReference type="RefSeq" id="WP_003420128.1">
    <property type="nucleotide sequence ID" value="NZ_BEHB01000002.1"/>
</dbReference>